<dbReference type="InterPro" id="IPR038673">
    <property type="entry name" value="OprB_sf"/>
</dbReference>
<evidence type="ECO:0000256" key="1">
    <source>
        <dbReference type="ARBA" id="ARBA00008769"/>
    </source>
</evidence>
<evidence type="ECO:0000256" key="2">
    <source>
        <dbReference type="RuleBase" id="RU363072"/>
    </source>
</evidence>
<dbReference type="AlphaFoldDB" id="W4MD92"/>
<sequence length="367" mass="40113">MSTYVRFGLVLGGLMAGSLSLAEAYDLTEKLSLGGVLAGIYQYQILDEDSGDDEGGGAVVFQPELSFRPTDRDEVFVKLGFAAGNGINDQTPFAIAPWAADLEDDVQDLNGRNRDYLFEAWYQHVFRFGPEHELGVSGGIIDATGYLEDTAYADDEFTQFLNEVFVNGPQSFVPSYDLGGVLEWALNPVTLRVVVMDVGANDDGNAYTFFGVQLAYTLRTALGTGTYRLLGVATTEDFLNPAGIQKEPLRGLTLSFDQELGKRFGVFVQLGWQQDEAAIDFKAMYAGGVNVHGRLWGRSQDHLGIGYAFLDGGNTGIERSHVFEAYVRMVFNDIFAVTVDLQYIDEGREASSGSQALIPGIRLTADF</sequence>
<accession>W4MD92</accession>
<dbReference type="GO" id="GO:0015288">
    <property type="term" value="F:porin activity"/>
    <property type="evidence" value="ECO:0007669"/>
    <property type="project" value="InterPro"/>
</dbReference>
<dbReference type="InterPro" id="IPR007049">
    <property type="entry name" value="Carb-sel_porin_OprB"/>
</dbReference>
<dbReference type="PATRIC" id="fig|1429439.4.peg.1751"/>
<evidence type="ECO:0000313" key="4">
    <source>
        <dbReference type="Proteomes" id="UP000019140"/>
    </source>
</evidence>
<gene>
    <name evidence="3" type="ORF">ETSY2_10225</name>
</gene>
<dbReference type="GO" id="GO:0016020">
    <property type="term" value="C:membrane"/>
    <property type="evidence" value="ECO:0007669"/>
    <property type="project" value="InterPro"/>
</dbReference>
<keyword evidence="4" id="KW-1185">Reference proteome</keyword>
<protein>
    <submittedName>
        <fullName evidence="3">Porin</fullName>
    </submittedName>
</protein>
<reference evidence="3 4" key="1">
    <citation type="journal article" date="2014" name="Nature">
        <title>An environmental bacterial taxon with a large and distinct metabolic repertoire.</title>
        <authorList>
            <person name="Wilson M.C."/>
            <person name="Mori T."/>
            <person name="Ruckert C."/>
            <person name="Uria A.R."/>
            <person name="Helf M.J."/>
            <person name="Takada K."/>
            <person name="Gernert C."/>
            <person name="Steffens U.A."/>
            <person name="Heycke N."/>
            <person name="Schmitt S."/>
            <person name="Rinke C."/>
            <person name="Helfrich E.J."/>
            <person name="Brachmann A.O."/>
            <person name="Gurgui C."/>
            <person name="Wakimoto T."/>
            <person name="Kracht M."/>
            <person name="Crusemann M."/>
            <person name="Hentschel U."/>
            <person name="Abe I."/>
            <person name="Matsunaga S."/>
            <person name="Kalinowski J."/>
            <person name="Takeyama H."/>
            <person name="Piel J."/>
        </authorList>
    </citation>
    <scope>NUCLEOTIDE SEQUENCE [LARGE SCALE GENOMIC DNA]</scope>
    <source>
        <strain evidence="4">TSY2</strain>
    </source>
</reference>
<dbReference type="Proteomes" id="UP000019140">
    <property type="component" value="Unassembled WGS sequence"/>
</dbReference>
<dbReference type="Pfam" id="PF04966">
    <property type="entry name" value="OprB"/>
    <property type="match status" value="1"/>
</dbReference>
<dbReference type="GO" id="GO:0008643">
    <property type="term" value="P:carbohydrate transport"/>
    <property type="evidence" value="ECO:0007669"/>
    <property type="project" value="InterPro"/>
</dbReference>
<dbReference type="Gene3D" id="2.40.160.180">
    <property type="entry name" value="Carbohydrate-selective porin OprB"/>
    <property type="match status" value="1"/>
</dbReference>
<comment type="similarity">
    <text evidence="1 2">Belongs to the OprB family.</text>
</comment>
<evidence type="ECO:0000313" key="3">
    <source>
        <dbReference type="EMBL" id="ETX07612.1"/>
    </source>
</evidence>
<proteinExistence type="inferred from homology"/>
<comment type="caution">
    <text evidence="3">The sequence shown here is derived from an EMBL/GenBank/DDBJ whole genome shotgun (WGS) entry which is preliminary data.</text>
</comment>
<dbReference type="EMBL" id="AZHX01000416">
    <property type="protein sequence ID" value="ETX07612.1"/>
    <property type="molecule type" value="Genomic_DNA"/>
</dbReference>
<organism evidence="3 4">
    <name type="scientific">Candidatus Entotheonella gemina</name>
    <dbReference type="NCBI Taxonomy" id="1429439"/>
    <lineage>
        <taxon>Bacteria</taxon>
        <taxon>Pseudomonadati</taxon>
        <taxon>Nitrospinota/Tectimicrobiota group</taxon>
        <taxon>Candidatus Tectimicrobiota</taxon>
        <taxon>Candidatus Entotheonellia</taxon>
        <taxon>Candidatus Entotheonellales</taxon>
        <taxon>Candidatus Entotheonellaceae</taxon>
        <taxon>Candidatus Entotheonella</taxon>
    </lineage>
</organism>
<name>W4MD92_9BACT</name>
<dbReference type="HOGENOM" id="CLU_729435_0_0_7"/>